<dbReference type="Proteomes" id="UP001145481">
    <property type="component" value="Unassembled WGS sequence"/>
</dbReference>
<dbReference type="AlphaFoldDB" id="A0A9X3US46"/>
<gene>
    <name evidence="2" type="ORF">NM948_12420</name>
</gene>
<protein>
    <submittedName>
        <fullName evidence="2">Uncharacterized protein</fullName>
    </submittedName>
</protein>
<sequence length="119" mass="14002">MMKREIRGITFFSLVWEVMIFGGFICANEFSIKNLIQAYEWFFYFMTVLASLVFFLGIPETKYQYTKAKFNFEIVTNTLLGIMLAYYGYFVCASILTFFGYGLTAHNYFIKEPKNEKAE</sequence>
<feature type="transmembrane region" description="Helical" evidence="1">
    <location>
        <begin position="39"/>
        <end position="58"/>
    </location>
</feature>
<keyword evidence="1" id="KW-0472">Membrane</keyword>
<keyword evidence="1" id="KW-0812">Transmembrane</keyword>
<dbReference type="EMBL" id="JANJHC010000055">
    <property type="protein sequence ID" value="MDA5624329.1"/>
    <property type="molecule type" value="Genomic_DNA"/>
</dbReference>
<evidence type="ECO:0000313" key="3">
    <source>
        <dbReference type="Proteomes" id="UP001145481"/>
    </source>
</evidence>
<feature type="transmembrane region" description="Helical" evidence="1">
    <location>
        <begin position="78"/>
        <end position="101"/>
    </location>
</feature>
<proteinExistence type="predicted"/>
<organism evidence="2 3">
    <name type="scientific">Pasteurella multocida</name>
    <dbReference type="NCBI Taxonomy" id="747"/>
    <lineage>
        <taxon>Bacteria</taxon>
        <taxon>Pseudomonadati</taxon>
        <taxon>Pseudomonadota</taxon>
        <taxon>Gammaproteobacteria</taxon>
        <taxon>Pasteurellales</taxon>
        <taxon>Pasteurellaceae</taxon>
        <taxon>Pasteurella</taxon>
    </lineage>
</organism>
<name>A0A9X3US46_PASMD</name>
<feature type="transmembrane region" description="Helical" evidence="1">
    <location>
        <begin position="6"/>
        <end position="27"/>
    </location>
</feature>
<comment type="caution">
    <text evidence="2">The sequence shown here is derived from an EMBL/GenBank/DDBJ whole genome shotgun (WGS) entry which is preliminary data.</text>
</comment>
<dbReference type="RefSeq" id="WP_193757062.1">
    <property type="nucleotide sequence ID" value="NZ_CP097794.1"/>
</dbReference>
<reference evidence="2" key="1">
    <citation type="submission" date="2022-07" db="EMBL/GenBank/DDBJ databases">
        <title>Genome-based characterization of novel serogroup A variants of Pasteurella multocida.</title>
        <authorList>
            <person name="Prajapati A."/>
            <person name="Yogisharadhya R."/>
            <person name="Mohanty N."/>
            <person name="Chanda M."/>
            <person name="Mendem S.K."/>
            <person name="Siddaramappa S."/>
            <person name="Shivachandra S.B."/>
        </authorList>
    </citation>
    <scope>NUCLEOTIDE SEQUENCE</scope>
    <source>
        <strain evidence="2">NIVEDIPm19</strain>
    </source>
</reference>
<keyword evidence="1" id="KW-1133">Transmembrane helix</keyword>
<evidence type="ECO:0000313" key="2">
    <source>
        <dbReference type="EMBL" id="MDA5624329.1"/>
    </source>
</evidence>
<evidence type="ECO:0000256" key="1">
    <source>
        <dbReference type="SAM" id="Phobius"/>
    </source>
</evidence>
<accession>A0A9X3US46</accession>